<accession>A0A8J7S9I7</accession>
<protein>
    <recommendedName>
        <fullName evidence="4">Fibronectin type-III domain-containing protein</fullName>
    </recommendedName>
</protein>
<evidence type="ECO:0000313" key="2">
    <source>
        <dbReference type="EMBL" id="MBP3192893.1"/>
    </source>
</evidence>
<proteinExistence type="predicted"/>
<organism evidence="2 3">
    <name type="scientific">Natronogracilivirga saccharolytica</name>
    <dbReference type="NCBI Taxonomy" id="2812953"/>
    <lineage>
        <taxon>Bacteria</taxon>
        <taxon>Pseudomonadati</taxon>
        <taxon>Balneolota</taxon>
        <taxon>Balneolia</taxon>
        <taxon>Balneolales</taxon>
        <taxon>Cyclonatronaceae</taxon>
        <taxon>Natronogracilivirga</taxon>
    </lineage>
</organism>
<gene>
    <name evidence="2" type="ORF">NATSA_09485</name>
</gene>
<dbReference type="InterPro" id="IPR013783">
    <property type="entry name" value="Ig-like_fold"/>
</dbReference>
<dbReference type="Proteomes" id="UP000673975">
    <property type="component" value="Unassembled WGS sequence"/>
</dbReference>
<evidence type="ECO:0008006" key="4">
    <source>
        <dbReference type="Google" id="ProtNLM"/>
    </source>
</evidence>
<feature type="compositionally biased region" description="Polar residues" evidence="1">
    <location>
        <begin position="3090"/>
        <end position="3103"/>
    </location>
</feature>
<dbReference type="EMBL" id="JAFIDN010000006">
    <property type="protein sequence ID" value="MBP3192893.1"/>
    <property type="molecule type" value="Genomic_DNA"/>
</dbReference>
<dbReference type="Gene3D" id="2.60.40.10">
    <property type="entry name" value="Immunoglobulins"/>
    <property type="match status" value="1"/>
</dbReference>
<name>A0A8J7S9I7_9BACT</name>
<feature type="region of interest" description="Disordered" evidence="1">
    <location>
        <begin position="3090"/>
        <end position="3120"/>
    </location>
</feature>
<evidence type="ECO:0000256" key="1">
    <source>
        <dbReference type="SAM" id="MobiDB-lite"/>
    </source>
</evidence>
<keyword evidence="3" id="KW-1185">Reference proteome</keyword>
<evidence type="ECO:0000313" key="3">
    <source>
        <dbReference type="Proteomes" id="UP000673975"/>
    </source>
</evidence>
<feature type="compositionally biased region" description="Polar residues" evidence="1">
    <location>
        <begin position="3538"/>
        <end position="3553"/>
    </location>
</feature>
<comment type="caution">
    <text evidence="2">The sequence shown here is derived from an EMBL/GenBank/DDBJ whole genome shotgun (WGS) entry which is preliminary data.</text>
</comment>
<sequence>MKKKVSQNRNNFERLQMKKRYENAGKNRISSTPAVYGIILLLFVMLTGFSTAQAQESVQIDIVNIPGVLPSPFISDLENDVRAGTYQVQLNYVSTGTTPVDLIFEVRLYKNRDLLVQEFSEPASFDPGMHILSPVFDDLTFERSQEDIISDLDSDLQSTILQTGALPEGDYRIEISAEPADGQTGVNFMDGRATFTVTHPQPPQLVTPANGSNITMETPLFSWTPVLTRTNVSLEYELRIVELFDGQSPEEAIDANRPLVEETLTDITTFTYTPDQYPLERGRSYAWQITAYEVNDEMPIRNDGESEIYYFTYHEEREVDTEIADLEEIELVPDVAYIVNPQDLEFEDIGGQYELNGPADVELRMDYMPEPVTVPARVQGLSIQQASLDNPVISAGQVHLSTGEVADYVIPGLDNVTLEELVFQVGAGFDAVAQFEDPDYGSFFTQGNINLTRRGPDGLLTVEGSDLISFESDDIFVEVNAIQIHLRQGSIYGEGAVSFWGSESPCTITNLNLRSEDISTGWSCDQPRSLPLPGDSDNLQLTLMESNGNLELQRDGTISDADLISHLQLDLGFDGTDPCGIRFAAGIGTDGPGELEVIRQTCTSRGNEVDLGFGRLDVDGMEMETFAYDHGSGQWEFSLVLDADVLFPLFEEWGFTPDDDIRLTDSGIEIPSFSTDQNLPEYDHDGLLVTLQQLALESFTFPWLDWDGDDPGDWNLTFDAEAALSEGSGALPGCLAGAALVIDNGRVSSGLLAADLSLTTLSDCEFTLPADHKVVFSSLDGSIQSEYESGSEDPLTASADFSVSGHYEPGHPVVCPEDPTGTDDMGSLAFQDGIMVGKLSLDQSGCDMPVGPMDATLNQADLILDDDGGEQQARFEAAASLMFSENHQVDGQLAYNIMEGEFDELEFLIEDPFELDIPSENPVFSFGISEASIDLDGLHIDGRHEIIVGDDEIGVTFDDVVQKIEERTISSGSIYLDRNFALMVSFEDGIDAPEFSAMPIDDDDDSMPDVPDESFYMELGADVVIDSSGISTSGDASGALQVADLEYGDLTLSFSDEFAFQLNPFRVGSGRVNLYYNDTRIAYVDGNGLYPLVSGFAEEMLPDKLPIPSTSVAYLKLRDDDGELLVDIEEPEPGLITLQTVPGESVDMVMPALDESDPPVIAGVEFDEFTITATPGNFQVDTGNASVTIDEDDALADLAENIDFPFDLSRISYGRTDELDDDGGYLQLAGDLRLFGHTITEDAGTLLKISSSGMLSADFDMVDVGSDIPMIGDNDWLQIGIESVQGSVAFSLPETSNVNYDIDVDTEFRFGDEAESLFGAVFNLQPGQEPVRTSFDSFEPDEPVRLELPGFTINLNSITSVPESYYSSGDGWDFTMNVDADFEFDLAGAEPFTLPMDGLQIGTQGFSIPPQEINDGTMDGLDLPSFGLAGFEFQPLALRTEDPITFNWFEGELPDAIPYLDFELHLPDFAGGALNPPDGFTFYDVTISDGFLSGSMEPVEPDDGISIPAGPPGLDPPQLLITAISGALDTTEEDGETTQDVDFSLAGTIDDIPFFEDEEAGCEMEVTYDLSLVAGEGLQGEIDGLEPCGSLTAGPVTLSGTSGSLVFSYEDDEQQVIFDGGLSAELEGPENVVTADGTVELDLLSGQILDGSIDIDQPFLMSLPGSEPSFMDFEVNQAELSQEGFVIDASGYLEAGDVQIDVVFDELAFGFPEFAIQSGQAEISSGFGLKVGVGQTSSFVSVIDYEDAATPENDALVFSADGTATLDADGLGFTGEGGASLVFDGEEYLTLHAAFEDGFTYSTDTPAVNDGQARFYTDSDREDLLAVYDTGGFNFGEMLIAMLPDTLGLPSKDIAYAVITDDDGDPVISVESNDDGGYTLETGDEPLSVHFPALEDAVEGEPYVDAYFTLSTDDQYMPNGGDITLASPMSLEPYIDAPVSLDSIALDTDGQVRLTSVITVDLPEAFGDHVASAETTIGSGGFEEAVITFGEFAGSWDESLEPVVQREIGSTLSGETEESQFMVGLYGAELSFNSPAQLEMSGVVETTLLETEDETPFPFFYSGGYGEDGWYFDVDAIGELPEADMGLAQLVFDEHDPFDISADQDEFVVEINGQVSFEDMIGESLSFSVKEMQIGVDNLQASPGLVFDIGEATLGLDEQEFEFFEGALAGSFTDPSLTISGRTLSASISSGELEFLDEEMTFEDLYVDTQGDFTIGDVAVEEIELLGEYLILESVGLSRTQEEGLRLSGQFGFIIPDPVDQYGNMIFAIGRDSDKQVFTDVEIPDDSPFDPHLDDDEEVSVDITSDITLTMTDVLFDVDIHDIANTHMAVIGNVSFMGEERIWLGEEGSIEENPGISLKGNRSQMLVYNITGNAGFTFDHTIFEVSIEADVASSNDEIFEVTLNGDAGVDVPGFSGSASFENIVINSGGFENRGNFYSGASFTVMKFATLELGVFEYESDDSGIMIDVPSPFGDDPDPEDMENAEEEVDEIEVVQLLHFHSGNGDDDNGSALKLSLGGEANTDDGGFGGGIDELVFYETTDGEISFAIRNMNLALDEAFQASASLLYEQTGGETNFFVAANLDIGGGLEALIAGGIQNRDDDLSFGFFVGVRSDVAFDLVPGVVAMSGFGGGFFYRPVEDHVNIVMDHVDQFRPDPPGDLERASSGRPTENADFDDDVEIKFVVMLLAELDMFGVGDRHVVSGSTFIEITNLSFAIDADGHVLGLDGSPMMVGATFFASVDRIDDFTIHVDLEVEMDMVRVIEAEGSISFMLVDGEEGVQWGLLGEYSIDLFGGLMGSPGNRLLASNDGFMIEAGVHAGFDAGIVSAEASVTGSVWYLRYDEAEMPFGAYATVSGEASILWGLISGDATLKAVVSRVRDHYEFYGYGVISYRVIKSRESDAWVSVSTEDGIDVDGGRNPDPDQNLFTQAQDQADEFEQMVTDAIDGVQSELDRPAVPGVDFDEETLAQAGYHYIKEGNVGRFFWNLAKVANEQRAADINNQDIPDILTQSIHFHDPDNHILIREPTGSEVTGPIQNAEDALQLKLDDLEDISEQTVNELEQIVVSAVEFESEAAEMRSDAISALAQDPAQITNDPGESMSEGNTPDFEVNEDDAASQAESANNLSEEIAQLEEQIHAAVDSIRHNLEQMNNLLEIDVAAEGIGAESDESATVNQVSEYFAETLTAVDKYYATLADEQWQTVNYSRWIAFEFGRRQGAFELAIEDELLPTIINAHNARNTNQEDFEDARETMAERVRMIESLADDPRDPGTPYDFSGYDAQTQVYDKLGEDNVNFDSLEVNIMDLWYNIYVLGYERVVEEHVEFVNGEFTDDYESFRQSVVDIMEVNTEMIDDFYNLRANMLGNLYHIVDNYVEMFDEAEAEGGEAEVEVGRLDEYDQLRADILEELEPPELTDISVDNSHEQGTFIGGAVISWEATHPSGIAEVSLDLQDNDYGQEATAAERSYLTIGNPDDFRYHSYVRADDADDVVLWSEDGISSPDSEAHTRSVDVGIRVRGAGGITARRSATFDMKVGAYGDDTSPSDNILPSPDQTSPPEDMMVDLAYYYGKGEYESSMIQPDGLGGFEYASTSEEAYFTSDPEVISMRVLVNEPEMSIANYDYQVGHLSGEDDVLEQTDLVGDQQTYPDVPGNWTEMVEAETRIINMELGEMYFLSVGAWNLNDQGIGVTKERPVIYDDTPPTDPGPSGDLVLTFTQSFFQPSVDENPVIDNPPDYSLDFIQQLGEITNTDAVPELPSVAWSESEDDLSGIKHYEYLVTESDSYSDAKFSEKGFTTEDNEVSIVSGQGAHESLDFDFTDKLHVHVRAVNNAGLTSEVYTIGPSYPHDPNPPSQPSVNGYKASNEIRAYITKRSYDAESGMKGHQFAVGSSPGGTDIRGWPDDDDMDFDVVHAVPGHLSDEAPYVSFDKDELPEGEDIYITVRGVNNQGTRSKMIATGPFIIDSNPPDEPEMELSIASDGSLDVSLSDVQDPVSGVESVELFINEISDGTSSVIEGWHTIYSPSTPQTWNLTFNRNYSIPDEHEISDVRVYARVTNAAGLQTIVWEDVPTLELNVQFQGYQQYQPTQFNF</sequence>
<feature type="region of interest" description="Disordered" evidence="1">
    <location>
        <begin position="3533"/>
        <end position="3556"/>
    </location>
</feature>
<reference evidence="2" key="1">
    <citation type="submission" date="2021-02" db="EMBL/GenBank/DDBJ databases">
        <title>Natronogracilivirga saccharolytica gen. nov. sp. nov. a new anaerobic, haloalkiliphilic carbohydrate-fermenting bacterium from soda lake and proposing of Cyclonatronumiaceae fam. nov. in the phylum Balneolaeota.</title>
        <authorList>
            <person name="Zhilina T.N."/>
            <person name="Sorokin D.Y."/>
            <person name="Zavarzina D.G."/>
            <person name="Toshchakov S.V."/>
            <person name="Kublanov I.V."/>
        </authorList>
    </citation>
    <scope>NUCLEOTIDE SEQUENCE</scope>
    <source>
        <strain evidence="2">Z-1702</strain>
    </source>
</reference>